<evidence type="ECO:0000259" key="12">
    <source>
        <dbReference type="PROSITE" id="PS51384"/>
    </source>
</evidence>
<evidence type="ECO:0000256" key="5">
    <source>
        <dbReference type="ARBA" id="ARBA00022982"/>
    </source>
</evidence>
<dbReference type="InterPro" id="IPR017927">
    <property type="entry name" value="FAD-bd_FR_type"/>
</dbReference>
<keyword evidence="6 11" id="KW-1133">Transmembrane helix</keyword>
<evidence type="ECO:0000256" key="6">
    <source>
        <dbReference type="ARBA" id="ARBA00022989"/>
    </source>
</evidence>
<evidence type="ECO:0000256" key="3">
    <source>
        <dbReference type="ARBA" id="ARBA00022448"/>
    </source>
</evidence>
<comment type="subcellular location">
    <subcellularLocation>
        <location evidence="1">Membrane</location>
        <topology evidence="1">Multi-pass membrane protein</topology>
    </subcellularLocation>
</comment>
<feature type="transmembrane region" description="Helical" evidence="11">
    <location>
        <begin position="271"/>
        <end position="294"/>
    </location>
</feature>
<accession>A0A0B7KNR4</accession>
<organism evidence="13">
    <name type="scientific">Bionectria ochroleuca</name>
    <name type="common">Gliocladium roseum</name>
    <dbReference type="NCBI Taxonomy" id="29856"/>
    <lineage>
        <taxon>Eukaryota</taxon>
        <taxon>Fungi</taxon>
        <taxon>Dikarya</taxon>
        <taxon>Ascomycota</taxon>
        <taxon>Pezizomycotina</taxon>
        <taxon>Sordariomycetes</taxon>
        <taxon>Hypocreomycetidae</taxon>
        <taxon>Hypocreales</taxon>
        <taxon>Bionectriaceae</taxon>
        <taxon>Clonostachys</taxon>
    </lineage>
</organism>
<dbReference type="InterPro" id="IPR051410">
    <property type="entry name" value="Ferric/Cupric_Reductase"/>
</dbReference>
<feature type="compositionally biased region" description="Basic and acidic residues" evidence="10">
    <location>
        <begin position="561"/>
        <end position="573"/>
    </location>
</feature>
<dbReference type="SFLD" id="SFLDG01168">
    <property type="entry name" value="Ferric_reductase_subgroup_(FRE"/>
    <property type="match status" value="1"/>
</dbReference>
<dbReference type="PANTHER" id="PTHR32361">
    <property type="entry name" value="FERRIC/CUPRIC REDUCTASE TRANSMEMBRANE COMPONENT"/>
    <property type="match status" value="1"/>
</dbReference>
<evidence type="ECO:0000256" key="11">
    <source>
        <dbReference type="SAM" id="Phobius"/>
    </source>
</evidence>
<evidence type="ECO:0000256" key="7">
    <source>
        <dbReference type="ARBA" id="ARBA00023002"/>
    </source>
</evidence>
<dbReference type="InterPro" id="IPR039261">
    <property type="entry name" value="FNR_nucleotide-bd"/>
</dbReference>
<dbReference type="SFLD" id="SFLDS00052">
    <property type="entry name" value="Ferric_Reductase_Domain"/>
    <property type="match status" value="1"/>
</dbReference>
<keyword evidence="3" id="KW-0813">Transport</keyword>
<dbReference type="PROSITE" id="PS51384">
    <property type="entry name" value="FAD_FR"/>
    <property type="match status" value="1"/>
</dbReference>
<dbReference type="InterPro" id="IPR013112">
    <property type="entry name" value="FAD-bd_8"/>
</dbReference>
<evidence type="ECO:0000256" key="1">
    <source>
        <dbReference type="ARBA" id="ARBA00004141"/>
    </source>
</evidence>
<gene>
    <name evidence="13" type="ORF">BN869_000012469_1</name>
</gene>
<evidence type="ECO:0000256" key="2">
    <source>
        <dbReference type="ARBA" id="ARBA00006278"/>
    </source>
</evidence>
<keyword evidence="4 11" id="KW-0812">Transmembrane</keyword>
<dbReference type="InterPro" id="IPR013130">
    <property type="entry name" value="Fe3_Rdtase_TM_dom"/>
</dbReference>
<comment type="similarity">
    <text evidence="2">Belongs to the ferric reductase (FRE) family.</text>
</comment>
<keyword evidence="7" id="KW-0560">Oxidoreductase</keyword>
<feature type="domain" description="FAD-binding FR-type" evidence="12">
    <location>
        <begin position="359"/>
        <end position="474"/>
    </location>
</feature>
<dbReference type="AlphaFoldDB" id="A0A0B7KNR4"/>
<dbReference type="Pfam" id="PF08022">
    <property type="entry name" value="FAD_binding_8"/>
    <property type="match status" value="1"/>
</dbReference>
<evidence type="ECO:0000313" key="13">
    <source>
        <dbReference type="EMBL" id="CEO56411.1"/>
    </source>
</evidence>
<keyword evidence="5" id="KW-0249">Electron transport</keyword>
<feature type="transmembrane region" description="Helical" evidence="11">
    <location>
        <begin position="70"/>
        <end position="90"/>
    </location>
</feature>
<keyword evidence="9 11" id="KW-0472">Membrane</keyword>
<dbReference type="Gene3D" id="3.40.50.80">
    <property type="entry name" value="Nucleotide-binding domain of ferredoxin-NADP reductase (FNR) module"/>
    <property type="match status" value="1"/>
</dbReference>
<dbReference type="EMBL" id="CDPU01000066">
    <property type="protein sequence ID" value="CEO56411.1"/>
    <property type="molecule type" value="Genomic_DNA"/>
</dbReference>
<evidence type="ECO:0000256" key="8">
    <source>
        <dbReference type="ARBA" id="ARBA00023065"/>
    </source>
</evidence>
<dbReference type="GO" id="GO:0006826">
    <property type="term" value="P:iron ion transport"/>
    <property type="evidence" value="ECO:0007669"/>
    <property type="project" value="TreeGrafter"/>
</dbReference>
<feature type="compositionally biased region" description="Polar residues" evidence="10">
    <location>
        <begin position="574"/>
        <end position="586"/>
    </location>
</feature>
<evidence type="ECO:0000256" key="4">
    <source>
        <dbReference type="ARBA" id="ARBA00022692"/>
    </source>
</evidence>
<sequence>MSICSERLADDNMKDKLINLFARVGYQSQDISQSTTVPYWGYAVRVVPCANDAGTCEYFEAVYGGHERSMLYSGILWATMGGILLIWAILRHAYATPLAAAHIGSEKQPKARSTGFRMRRAIGAATRQYLLPQSLRSIFGRTTRLQILVLAIFTGYLTIWSFVGITYKAWRTPVKGYDNLYQTRSGLGPWSDRVGVIAYALTPFSVMLASRESILSQLTGIPYQNFNFLHRWLGYIIFVQSLLHTIGWTLIETVYYQPQPQVANKWIAQLYMIWGCVAMILLLILFVLSTPWAIRLTGYEFFRKSHYILAMVYIGACWGHWDPLKAFLVPGLALWFVDRLIRAIRSGLIHYQFLPDGSMGFKTADAVATLFPDSENGDIVRLDYRHPQTPWNPGQHFYLCFTQASIWQSHPFTPLSLPVEKDGTVLHSYIFRAKKGETKKVAKQVASKLSTAEGNTAVTTPVVMQGPYGENLVSDLTADVNVLCVAGGTGITYVLPVLLWLQRQAPSVDRKISLVWAVKHHKDVEWVKPELEQLRTAGSTHGLTISIFVTQDQETASSHASDSERSANEEKGSATRTRALRTSSHTPGRPDVGAVVPAFVNDVVRGRTVVVASGPGSMLSNIHTEVAKLNSGSKVYRGEERFDVELKCDDRLEW</sequence>
<dbReference type="GO" id="GO:0000293">
    <property type="term" value="F:ferric-chelate reductase activity"/>
    <property type="evidence" value="ECO:0007669"/>
    <property type="project" value="UniProtKB-ARBA"/>
</dbReference>
<reference evidence="13" key="1">
    <citation type="submission" date="2015-01" db="EMBL/GenBank/DDBJ databases">
        <authorList>
            <person name="Durling Mikael"/>
        </authorList>
    </citation>
    <scope>NUCLEOTIDE SEQUENCE</scope>
</reference>
<dbReference type="GO" id="GO:0006879">
    <property type="term" value="P:intracellular iron ion homeostasis"/>
    <property type="evidence" value="ECO:0007669"/>
    <property type="project" value="TreeGrafter"/>
</dbReference>
<dbReference type="PANTHER" id="PTHR32361:SF3">
    <property type="entry name" value="REDUCTASE, PUTATIVE (AFU_ORTHOLOGUE AFUA_6G13750)-RELATED"/>
    <property type="match status" value="1"/>
</dbReference>
<dbReference type="CDD" id="cd06186">
    <property type="entry name" value="NOX_Duox_like_FAD_NADP"/>
    <property type="match status" value="1"/>
</dbReference>
<dbReference type="GO" id="GO:0015677">
    <property type="term" value="P:copper ion import"/>
    <property type="evidence" value="ECO:0007669"/>
    <property type="project" value="TreeGrafter"/>
</dbReference>
<feature type="transmembrane region" description="Helical" evidence="11">
    <location>
        <begin position="145"/>
        <end position="170"/>
    </location>
</feature>
<keyword evidence="8" id="KW-0406">Ion transport</keyword>
<feature type="transmembrane region" description="Helical" evidence="11">
    <location>
        <begin position="232"/>
        <end position="251"/>
    </location>
</feature>
<dbReference type="SUPFAM" id="SSF52343">
    <property type="entry name" value="Ferredoxin reductase-like, C-terminal NADP-linked domain"/>
    <property type="match status" value="1"/>
</dbReference>
<dbReference type="Pfam" id="PF01794">
    <property type="entry name" value="Ferric_reduct"/>
    <property type="match status" value="1"/>
</dbReference>
<evidence type="ECO:0000256" key="10">
    <source>
        <dbReference type="SAM" id="MobiDB-lite"/>
    </source>
</evidence>
<proteinExistence type="inferred from homology"/>
<evidence type="ECO:0000256" key="9">
    <source>
        <dbReference type="ARBA" id="ARBA00023136"/>
    </source>
</evidence>
<dbReference type="InterPro" id="IPR013121">
    <property type="entry name" value="Fe_red_NAD-bd_6"/>
</dbReference>
<feature type="transmembrane region" description="Helical" evidence="11">
    <location>
        <begin position="306"/>
        <end position="321"/>
    </location>
</feature>
<feature type="region of interest" description="Disordered" evidence="10">
    <location>
        <begin position="554"/>
        <end position="590"/>
    </location>
</feature>
<protein>
    <recommendedName>
        <fullName evidence="12">FAD-binding FR-type domain-containing protein</fullName>
    </recommendedName>
</protein>
<dbReference type="GO" id="GO:0005886">
    <property type="term" value="C:plasma membrane"/>
    <property type="evidence" value="ECO:0007669"/>
    <property type="project" value="TreeGrafter"/>
</dbReference>
<name>A0A0B7KNR4_BIOOC</name>
<dbReference type="Pfam" id="PF08030">
    <property type="entry name" value="NAD_binding_6"/>
    <property type="match status" value="1"/>
</dbReference>